<protein>
    <submittedName>
        <fullName evidence="1">Uncharacterized protein</fullName>
    </submittedName>
</protein>
<dbReference type="EMBL" id="MN739280">
    <property type="protein sequence ID" value="QHS96866.1"/>
    <property type="molecule type" value="Genomic_DNA"/>
</dbReference>
<accession>A0A6C0BXA7</accession>
<evidence type="ECO:0000313" key="1">
    <source>
        <dbReference type="EMBL" id="QHS96866.1"/>
    </source>
</evidence>
<organism evidence="1">
    <name type="scientific">viral metagenome</name>
    <dbReference type="NCBI Taxonomy" id="1070528"/>
    <lineage>
        <taxon>unclassified sequences</taxon>
        <taxon>metagenomes</taxon>
        <taxon>organismal metagenomes</taxon>
    </lineage>
</organism>
<proteinExistence type="predicted"/>
<sequence length="146" mass="17251">MSVPKHVFFSDSGEKIKKTKTLDQSDVFPDEYKIAGSSFYDMVNDVNLQEQYGAEDYVTDYFGGWTRYDWRDHTFWWWNTPRNGGMGPRLRPFSCVISELNYIAYSLGAPKSEESIWDDTYHGYWITCTWENEAGEDEVKTFWWGE</sequence>
<name>A0A6C0BXA7_9ZZZZ</name>
<dbReference type="AlphaFoldDB" id="A0A6C0BXA7"/>
<reference evidence="1" key="1">
    <citation type="journal article" date="2020" name="Nature">
        <title>Giant virus diversity and host interactions through global metagenomics.</title>
        <authorList>
            <person name="Schulz F."/>
            <person name="Roux S."/>
            <person name="Paez-Espino D."/>
            <person name="Jungbluth S."/>
            <person name="Walsh D.A."/>
            <person name="Denef V.J."/>
            <person name="McMahon K.D."/>
            <person name="Konstantinidis K.T."/>
            <person name="Eloe-Fadrosh E.A."/>
            <person name="Kyrpides N.C."/>
            <person name="Woyke T."/>
        </authorList>
    </citation>
    <scope>NUCLEOTIDE SEQUENCE</scope>
    <source>
        <strain evidence="1">GVMAG-M-3300020166-5</strain>
    </source>
</reference>